<proteinExistence type="predicted"/>
<dbReference type="EMBL" id="BMFU01000016">
    <property type="protein sequence ID" value="GGH70280.1"/>
    <property type="molecule type" value="Genomic_DNA"/>
</dbReference>
<sequence>MKVTKILLSSVLVLSSMATLSSIQASAFNTNTSVSPITIKSTSMASSLYQSIPKFKKTLNGNKIIWTGKTIKVTANTVGQEKAATFESKIIKSIVVSKGKISRTINTGDYDEKLLDVTSVVDSYTGEWVAIQASKSAGNVLILVNLKTGEATLINDRLLKAGKKGIETIASYNWSPKENKIAFSYGDTEKSSLAIYDPVKDTVEYLPRETNYISTGLLLWHKNGNTLDYISEYPSNQMILYRYNSANKKVKPVKKISQKEFQQLLKLDK</sequence>
<dbReference type="Gene3D" id="2.120.10.30">
    <property type="entry name" value="TolB, C-terminal domain"/>
    <property type="match status" value="1"/>
</dbReference>
<dbReference type="SUPFAM" id="SSF82171">
    <property type="entry name" value="DPP6 N-terminal domain-like"/>
    <property type="match status" value="1"/>
</dbReference>
<reference evidence="3" key="1">
    <citation type="journal article" date="2019" name="Int. J. Syst. Evol. Microbiol.">
        <title>The Global Catalogue of Microorganisms (GCM) 10K type strain sequencing project: providing services to taxonomists for standard genome sequencing and annotation.</title>
        <authorList>
            <consortium name="The Broad Institute Genomics Platform"/>
            <consortium name="The Broad Institute Genome Sequencing Center for Infectious Disease"/>
            <person name="Wu L."/>
            <person name="Ma J."/>
        </authorList>
    </citation>
    <scope>NUCLEOTIDE SEQUENCE [LARGE SCALE GENOMIC DNA]</scope>
    <source>
        <strain evidence="3">CGMCC 1.12770</strain>
    </source>
</reference>
<evidence type="ECO:0000313" key="3">
    <source>
        <dbReference type="Proteomes" id="UP000652153"/>
    </source>
</evidence>
<evidence type="ECO:0008006" key="4">
    <source>
        <dbReference type="Google" id="ProtNLM"/>
    </source>
</evidence>
<name>A0ABQ1ZLK6_9BACL</name>
<protein>
    <recommendedName>
        <fullName evidence="4">Protein TolB</fullName>
    </recommendedName>
</protein>
<evidence type="ECO:0000313" key="2">
    <source>
        <dbReference type="EMBL" id="GGH70280.1"/>
    </source>
</evidence>
<accession>A0ABQ1ZLK6</accession>
<keyword evidence="1" id="KW-0732">Signal</keyword>
<keyword evidence="3" id="KW-1185">Reference proteome</keyword>
<evidence type="ECO:0000256" key="1">
    <source>
        <dbReference type="SAM" id="SignalP"/>
    </source>
</evidence>
<comment type="caution">
    <text evidence="2">The sequence shown here is derived from an EMBL/GenBank/DDBJ whole genome shotgun (WGS) entry which is preliminary data.</text>
</comment>
<dbReference type="InterPro" id="IPR011042">
    <property type="entry name" value="6-blade_b-propeller_TolB-like"/>
</dbReference>
<organism evidence="2 3">
    <name type="scientific">Paenibacillus silvae</name>
    <dbReference type="NCBI Taxonomy" id="1325358"/>
    <lineage>
        <taxon>Bacteria</taxon>
        <taxon>Bacillati</taxon>
        <taxon>Bacillota</taxon>
        <taxon>Bacilli</taxon>
        <taxon>Bacillales</taxon>
        <taxon>Paenibacillaceae</taxon>
        <taxon>Paenibacillus</taxon>
    </lineage>
</organism>
<feature type="chain" id="PRO_5046772185" description="Protein TolB" evidence="1">
    <location>
        <begin position="28"/>
        <end position="269"/>
    </location>
</feature>
<dbReference type="Proteomes" id="UP000652153">
    <property type="component" value="Unassembled WGS sequence"/>
</dbReference>
<gene>
    <name evidence="2" type="ORF">GCM10008014_54560</name>
</gene>
<dbReference type="RefSeq" id="WP_188594663.1">
    <property type="nucleotide sequence ID" value="NZ_BMFU01000016.1"/>
</dbReference>
<feature type="signal peptide" evidence="1">
    <location>
        <begin position="1"/>
        <end position="27"/>
    </location>
</feature>